<protein>
    <recommendedName>
        <fullName evidence="14">AAA+ ATPase domain-containing protein</fullName>
    </recommendedName>
</protein>
<keyword evidence="16" id="KW-1185">Reference proteome</keyword>
<keyword evidence="6" id="KW-0479">Metal-binding</keyword>
<dbReference type="RefSeq" id="XP_062795574.1">
    <property type="nucleotide sequence ID" value="XM_062939523.1"/>
</dbReference>
<evidence type="ECO:0000256" key="9">
    <source>
        <dbReference type="ARBA" id="ARBA00022833"/>
    </source>
</evidence>
<evidence type="ECO:0000256" key="4">
    <source>
        <dbReference type="ARBA" id="ARBA00010550"/>
    </source>
</evidence>
<dbReference type="InterPro" id="IPR000642">
    <property type="entry name" value="Peptidase_M41"/>
</dbReference>
<evidence type="ECO:0000256" key="5">
    <source>
        <dbReference type="ARBA" id="ARBA00022670"/>
    </source>
</evidence>
<comment type="subcellular location">
    <subcellularLocation>
        <location evidence="2">Membrane</location>
    </subcellularLocation>
</comment>
<accession>A0ABZ1DBW2</accession>
<comment type="similarity">
    <text evidence="4">In the N-terminal section; belongs to the AAA ATPase family.</text>
</comment>
<evidence type="ECO:0000256" key="12">
    <source>
        <dbReference type="ARBA" id="ARBA00023136"/>
    </source>
</evidence>
<evidence type="ECO:0000256" key="11">
    <source>
        <dbReference type="ARBA" id="ARBA00023049"/>
    </source>
</evidence>
<dbReference type="EMBL" id="CP141891">
    <property type="protein sequence ID" value="WRT70835.1"/>
    <property type="molecule type" value="Genomic_DNA"/>
</dbReference>
<evidence type="ECO:0000256" key="13">
    <source>
        <dbReference type="SAM" id="MobiDB-lite"/>
    </source>
</evidence>
<dbReference type="SMART" id="SM00382">
    <property type="entry name" value="AAA"/>
    <property type="match status" value="1"/>
</dbReference>
<evidence type="ECO:0000259" key="14">
    <source>
        <dbReference type="SMART" id="SM00382"/>
    </source>
</evidence>
<dbReference type="InterPro" id="IPR003960">
    <property type="entry name" value="ATPase_AAA_CS"/>
</dbReference>
<feature type="domain" description="AAA+ ATPase" evidence="14">
    <location>
        <begin position="367"/>
        <end position="503"/>
    </location>
</feature>
<proteinExistence type="inferred from homology"/>
<evidence type="ECO:0000256" key="1">
    <source>
        <dbReference type="ARBA" id="ARBA00001947"/>
    </source>
</evidence>
<dbReference type="InterPro" id="IPR037219">
    <property type="entry name" value="Peptidase_M41-like"/>
</dbReference>
<dbReference type="Gene3D" id="3.40.50.300">
    <property type="entry name" value="P-loop containing nucleotide triphosphate hydrolases"/>
    <property type="match status" value="1"/>
</dbReference>
<dbReference type="InterPro" id="IPR005936">
    <property type="entry name" value="FtsH"/>
</dbReference>
<dbReference type="SUPFAM" id="SSF140990">
    <property type="entry name" value="FtsH protease domain-like"/>
    <property type="match status" value="1"/>
</dbReference>
<sequence>MAFRHFQPLGVMLTGPRCARTARGRMAATRISTTIQPSIFFNRSLTTSSSFQGIFSSSSSSKSDSASTPNSPPQIDADTPLTPFQSRIAALETAAQSSPEDLTAQLALLRELASGGEYRGLAAYYETMALSDPSQDGSGSGSVSLLKDDESWQLFLDSLAKNGRLGEIVSMVRRRDDLINKIGNTSIPISSTSSSSSTLSNGSSTSSVLSHLSSSNPSPTSISASNIASSPSGSSHSSSTSPSPLSAYVTGSSSSLSTSQNGQSGSALNPLYVQMAPPTPQANAWKALRWLGGFLLWGFIILTVMSMIMENTGLLKAGPGPAEFEPEEGKVVKFSDVHGVEEAKSELEEIVEFLKNPEKFSNLGGKLPKGVLLTGPPGTGKTMLARAVAGEAEVPFLFASGSSFDEMFVGVGAKRVRELFAAARKKAPAIVFIDELDAIGSKRSAKDQHYMKQTLNQLLVELDGFEQSEGVIIIAATNFPESLDKALTRPGRFDRHVTVGLPDVRGRVAILKHHMGEVSFDVDVDPSIIARGCPGMSGADLQNLVNQAAVKASREGAKTVGLKHFEWAKDRILMGAERKSHFVTEESKRATAYHEGGHALVALHTPGAMPLHKVTIMPRGQALGITFQLPEADKDSYTKREYNAMIDVALGGRAAEEMIYGEDDVTSGCSSDLQRATDVAARMIRSYGFSEKVGLVAHGDEESVYLSGKKKDEIESEIRNFLDTGMTRTRDLLKTREDELHKLATALVEYETLSLDEVKQILAGQRLNRPTTEGESLKGIAEQEGKGEIVDGI</sequence>
<reference evidence="15 16" key="1">
    <citation type="submission" date="2024-01" db="EMBL/GenBank/DDBJ databases">
        <title>Comparative genomics of Cryptococcus and Kwoniella reveals pathogenesis evolution and contrasting modes of karyotype evolution via chromosome fusion or intercentromeric recombination.</title>
        <authorList>
            <person name="Coelho M.A."/>
            <person name="David-Palma M."/>
            <person name="Shea T."/>
            <person name="Bowers K."/>
            <person name="McGinley-Smith S."/>
            <person name="Mohammad A.W."/>
            <person name="Gnirke A."/>
            <person name="Yurkov A.M."/>
            <person name="Nowrousian M."/>
            <person name="Sun S."/>
            <person name="Cuomo C.A."/>
            <person name="Heitman J."/>
        </authorList>
    </citation>
    <scope>NUCLEOTIDE SEQUENCE [LARGE SCALE GENOMIC DNA]</scope>
    <source>
        <strain evidence="15">CBS 11374</strain>
    </source>
</reference>
<evidence type="ECO:0000313" key="16">
    <source>
        <dbReference type="Proteomes" id="UP001329825"/>
    </source>
</evidence>
<evidence type="ECO:0000256" key="3">
    <source>
        <dbReference type="ARBA" id="ARBA00010044"/>
    </source>
</evidence>
<keyword evidence="7" id="KW-0547">Nucleotide-binding</keyword>
<organism evidence="15 16">
    <name type="scientific">Kwoniella shivajii</name>
    <dbReference type="NCBI Taxonomy" id="564305"/>
    <lineage>
        <taxon>Eukaryota</taxon>
        <taxon>Fungi</taxon>
        <taxon>Dikarya</taxon>
        <taxon>Basidiomycota</taxon>
        <taxon>Agaricomycotina</taxon>
        <taxon>Tremellomycetes</taxon>
        <taxon>Tremellales</taxon>
        <taxon>Cryptococcaceae</taxon>
        <taxon>Kwoniella</taxon>
    </lineage>
</organism>
<keyword evidence="5" id="KW-0645">Protease</keyword>
<evidence type="ECO:0000313" key="15">
    <source>
        <dbReference type="EMBL" id="WRT70835.1"/>
    </source>
</evidence>
<keyword evidence="11" id="KW-0482">Metalloprotease</keyword>
<dbReference type="Gene3D" id="1.10.8.60">
    <property type="match status" value="1"/>
</dbReference>
<evidence type="ECO:0000256" key="10">
    <source>
        <dbReference type="ARBA" id="ARBA00022840"/>
    </source>
</evidence>
<dbReference type="Pfam" id="PF00004">
    <property type="entry name" value="AAA"/>
    <property type="match status" value="1"/>
</dbReference>
<keyword evidence="12" id="KW-0472">Membrane</keyword>
<comment type="similarity">
    <text evidence="3">In the C-terminal section; belongs to the peptidase M41 family.</text>
</comment>
<dbReference type="InterPro" id="IPR003593">
    <property type="entry name" value="AAA+_ATPase"/>
</dbReference>
<feature type="compositionally biased region" description="Basic and acidic residues" evidence="13">
    <location>
        <begin position="781"/>
        <end position="793"/>
    </location>
</feature>
<gene>
    <name evidence="15" type="ORF">IL334_007834</name>
</gene>
<dbReference type="Pfam" id="PF17862">
    <property type="entry name" value="AAA_lid_3"/>
    <property type="match status" value="1"/>
</dbReference>
<keyword evidence="10" id="KW-0067">ATP-binding</keyword>
<dbReference type="Gene3D" id="1.20.58.760">
    <property type="entry name" value="Peptidase M41"/>
    <property type="match status" value="1"/>
</dbReference>
<dbReference type="SUPFAM" id="SSF52540">
    <property type="entry name" value="P-loop containing nucleoside triphosphate hydrolases"/>
    <property type="match status" value="1"/>
</dbReference>
<dbReference type="InterPro" id="IPR003959">
    <property type="entry name" value="ATPase_AAA_core"/>
</dbReference>
<feature type="region of interest" description="Disordered" evidence="13">
    <location>
        <begin position="58"/>
        <end position="80"/>
    </location>
</feature>
<name>A0ABZ1DBW2_9TREE</name>
<evidence type="ECO:0000256" key="2">
    <source>
        <dbReference type="ARBA" id="ARBA00004370"/>
    </source>
</evidence>
<dbReference type="PANTHER" id="PTHR23076:SF97">
    <property type="entry name" value="ATP-DEPENDENT ZINC METALLOPROTEASE YME1L1"/>
    <property type="match status" value="1"/>
</dbReference>
<feature type="region of interest" description="Disordered" evidence="13">
    <location>
        <begin position="772"/>
        <end position="793"/>
    </location>
</feature>
<dbReference type="PROSITE" id="PS00674">
    <property type="entry name" value="AAA"/>
    <property type="match status" value="1"/>
</dbReference>
<dbReference type="GeneID" id="87959964"/>
<dbReference type="NCBIfam" id="TIGR01241">
    <property type="entry name" value="FtsH_fam"/>
    <property type="match status" value="1"/>
</dbReference>
<keyword evidence="9" id="KW-0862">Zinc</keyword>
<dbReference type="PANTHER" id="PTHR23076">
    <property type="entry name" value="METALLOPROTEASE M41 FTSH"/>
    <property type="match status" value="1"/>
</dbReference>
<dbReference type="Pfam" id="PF01434">
    <property type="entry name" value="Peptidase_M41"/>
    <property type="match status" value="1"/>
</dbReference>
<evidence type="ECO:0000256" key="7">
    <source>
        <dbReference type="ARBA" id="ARBA00022741"/>
    </source>
</evidence>
<feature type="region of interest" description="Disordered" evidence="13">
    <location>
        <begin position="183"/>
        <end position="262"/>
    </location>
</feature>
<comment type="cofactor">
    <cofactor evidence="1">
        <name>Zn(2+)</name>
        <dbReference type="ChEBI" id="CHEBI:29105"/>
    </cofactor>
</comment>
<dbReference type="InterPro" id="IPR027417">
    <property type="entry name" value="P-loop_NTPase"/>
</dbReference>
<feature type="compositionally biased region" description="Low complexity" evidence="13">
    <location>
        <begin position="58"/>
        <end position="69"/>
    </location>
</feature>
<dbReference type="InterPro" id="IPR041569">
    <property type="entry name" value="AAA_lid_3"/>
</dbReference>
<evidence type="ECO:0000256" key="6">
    <source>
        <dbReference type="ARBA" id="ARBA00022723"/>
    </source>
</evidence>
<feature type="compositionally biased region" description="Low complexity" evidence="13">
    <location>
        <begin position="184"/>
        <end position="262"/>
    </location>
</feature>
<dbReference type="HAMAP" id="MF_01458">
    <property type="entry name" value="FtsH"/>
    <property type="match status" value="1"/>
</dbReference>
<dbReference type="Proteomes" id="UP001329825">
    <property type="component" value="Chromosome 11"/>
</dbReference>
<dbReference type="CDD" id="cd19501">
    <property type="entry name" value="RecA-like_FtsH"/>
    <property type="match status" value="1"/>
</dbReference>
<keyword evidence="8" id="KW-0378">Hydrolase</keyword>
<evidence type="ECO:0000256" key="8">
    <source>
        <dbReference type="ARBA" id="ARBA00022801"/>
    </source>
</evidence>